<dbReference type="SUPFAM" id="SSF56219">
    <property type="entry name" value="DNase I-like"/>
    <property type="match status" value="1"/>
</dbReference>
<dbReference type="InterPro" id="IPR005135">
    <property type="entry name" value="Endo/exonuclease/phosphatase"/>
</dbReference>
<evidence type="ECO:0000259" key="1">
    <source>
        <dbReference type="Pfam" id="PF03372"/>
    </source>
</evidence>
<evidence type="ECO:0000313" key="2">
    <source>
        <dbReference type="EMBL" id="WAR01917.1"/>
    </source>
</evidence>
<keyword evidence="3" id="KW-1185">Reference proteome</keyword>
<dbReference type="Gene3D" id="3.60.10.10">
    <property type="entry name" value="Endonuclease/exonuclease/phosphatase"/>
    <property type="match status" value="1"/>
</dbReference>
<dbReference type="Pfam" id="PF03372">
    <property type="entry name" value="Exo_endo_phos"/>
    <property type="match status" value="1"/>
</dbReference>
<protein>
    <recommendedName>
        <fullName evidence="1">Endonuclease/exonuclease/phosphatase domain-containing protein</fullName>
    </recommendedName>
</protein>
<name>A0ABY7DZ89_MYAAR</name>
<evidence type="ECO:0000313" key="3">
    <source>
        <dbReference type="Proteomes" id="UP001164746"/>
    </source>
</evidence>
<sequence length="77" mass="8811">MFKVVSINVNGLRNNLKRVAVFNWIKDNDYDFALLQETHCSTDFEAKIWSSQWNGNAGIMEIVTPKARYMAKAASKN</sequence>
<dbReference type="EMBL" id="CP111015">
    <property type="protein sequence ID" value="WAR01917.1"/>
    <property type="molecule type" value="Genomic_DNA"/>
</dbReference>
<reference evidence="2" key="1">
    <citation type="submission" date="2022-11" db="EMBL/GenBank/DDBJ databases">
        <title>Centuries of genome instability and evolution in soft-shell clam transmissible cancer (bioRxiv).</title>
        <authorList>
            <person name="Hart S.F.M."/>
            <person name="Yonemitsu M.A."/>
            <person name="Giersch R.M."/>
            <person name="Beal B.F."/>
            <person name="Arriagada G."/>
            <person name="Davis B.W."/>
            <person name="Ostrander E.A."/>
            <person name="Goff S.P."/>
            <person name="Metzger M.J."/>
        </authorList>
    </citation>
    <scope>NUCLEOTIDE SEQUENCE</scope>
    <source>
        <strain evidence="2">MELC-2E11</strain>
        <tissue evidence="2">Siphon/mantle</tissue>
    </source>
</reference>
<dbReference type="InterPro" id="IPR036691">
    <property type="entry name" value="Endo/exonu/phosph_ase_sf"/>
</dbReference>
<organism evidence="2 3">
    <name type="scientific">Mya arenaria</name>
    <name type="common">Soft-shell clam</name>
    <dbReference type="NCBI Taxonomy" id="6604"/>
    <lineage>
        <taxon>Eukaryota</taxon>
        <taxon>Metazoa</taxon>
        <taxon>Spiralia</taxon>
        <taxon>Lophotrochozoa</taxon>
        <taxon>Mollusca</taxon>
        <taxon>Bivalvia</taxon>
        <taxon>Autobranchia</taxon>
        <taxon>Heteroconchia</taxon>
        <taxon>Euheterodonta</taxon>
        <taxon>Imparidentia</taxon>
        <taxon>Neoheterodontei</taxon>
        <taxon>Myida</taxon>
        <taxon>Myoidea</taxon>
        <taxon>Myidae</taxon>
        <taxon>Mya</taxon>
    </lineage>
</organism>
<gene>
    <name evidence="2" type="ORF">MAR_008475</name>
</gene>
<dbReference type="Proteomes" id="UP001164746">
    <property type="component" value="Chromosome 4"/>
</dbReference>
<feature type="domain" description="Endonuclease/exonuclease/phosphatase" evidence="1">
    <location>
        <begin position="6"/>
        <end position="45"/>
    </location>
</feature>
<accession>A0ABY7DZ89</accession>
<proteinExistence type="predicted"/>